<comment type="similarity">
    <text evidence="2">Belongs to the EamA transporter family.</text>
</comment>
<feature type="transmembrane region" description="Helical" evidence="3">
    <location>
        <begin position="202"/>
        <end position="219"/>
    </location>
</feature>
<name>A0A1G7TCX2_9LACT</name>
<feature type="transmembrane region" description="Helical" evidence="3">
    <location>
        <begin position="83"/>
        <end position="104"/>
    </location>
</feature>
<evidence type="ECO:0000256" key="3">
    <source>
        <dbReference type="SAM" id="Phobius"/>
    </source>
</evidence>
<dbReference type="SUPFAM" id="SSF103481">
    <property type="entry name" value="Multidrug resistance efflux transporter EmrE"/>
    <property type="match status" value="2"/>
</dbReference>
<evidence type="ECO:0000256" key="2">
    <source>
        <dbReference type="ARBA" id="ARBA00007362"/>
    </source>
</evidence>
<feature type="transmembrane region" description="Helical" evidence="3">
    <location>
        <begin position="141"/>
        <end position="160"/>
    </location>
</feature>
<organism evidence="5 6">
    <name type="scientific">Facklamia miroungae</name>
    <dbReference type="NCBI Taxonomy" id="120956"/>
    <lineage>
        <taxon>Bacteria</taxon>
        <taxon>Bacillati</taxon>
        <taxon>Bacillota</taxon>
        <taxon>Bacilli</taxon>
        <taxon>Lactobacillales</taxon>
        <taxon>Aerococcaceae</taxon>
        <taxon>Facklamia</taxon>
    </lineage>
</organism>
<evidence type="ECO:0000313" key="5">
    <source>
        <dbReference type="EMBL" id="SDG32874.1"/>
    </source>
</evidence>
<keyword evidence="3" id="KW-1133">Transmembrane helix</keyword>
<comment type="subcellular location">
    <subcellularLocation>
        <location evidence="1">Endomembrane system</location>
        <topology evidence="1">Multi-pass membrane protein</topology>
    </subcellularLocation>
</comment>
<dbReference type="Proteomes" id="UP000199708">
    <property type="component" value="Unassembled WGS sequence"/>
</dbReference>
<dbReference type="Pfam" id="PF00892">
    <property type="entry name" value="EamA"/>
    <property type="match status" value="2"/>
</dbReference>
<proteinExistence type="inferred from homology"/>
<dbReference type="EMBL" id="FNCK01000005">
    <property type="protein sequence ID" value="SDG32874.1"/>
    <property type="molecule type" value="Genomic_DNA"/>
</dbReference>
<feature type="domain" description="EamA" evidence="4">
    <location>
        <begin position="2"/>
        <end position="158"/>
    </location>
</feature>
<feature type="transmembrane region" description="Helical" evidence="3">
    <location>
        <begin position="29"/>
        <end position="49"/>
    </location>
</feature>
<reference evidence="5 6" key="1">
    <citation type="submission" date="2016-10" db="EMBL/GenBank/DDBJ databases">
        <authorList>
            <person name="de Groot N.N."/>
        </authorList>
    </citation>
    <scope>NUCLEOTIDE SEQUENCE [LARGE SCALE GENOMIC DNA]</scope>
    <source>
        <strain evidence="5 6">ATCC BAA-466</strain>
    </source>
</reference>
<dbReference type="STRING" id="120956.SAMN05421791_10590"/>
<protein>
    <submittedName>
        <fullName evidence="5">Multidrug transporter EmrE</fullName>
    </submittedName>
</protein>
<dbReference type="RefSeq" id="WP_090289998.1">
    <property type="nucleotide sequence ID" value="NZ_FNCK01000005.1"/>
</dbReference>
<gene>
    <name evidence="5" type="ORF">SAMN05421791_10590</name>
</gene>
<keyword evidence="3" id="KW-0472">Membrane</keyword>
<keyword evidence="6" id="KW-1185">Reference proteome</keyword>
<dbReference type="OrthoDB" id="47588at2"/>
<feature type="transmembrane region" description="Helical" evidence="3">
    <location>
        <begin position="116"/>
        <end position="135"/>
    </location>
</feature>
<dbReference type="Gene3D" id="1.10.3730.20">
    <property type="match status" value="2"/>
</dbReference>
<evidence type="ECO:0000259" key="4">
    <source>
        <dbReference type="Pfam" id="PF00892"/>
    </source>
</evidence>
<accession>A0A1G7TCX2</accession>
<feature type="transmembrane region" description="Helical" evidence="3">
    <location>
        <begin position="172"/>
        <end position="190"/>
    </location>
</feature>
<dbReference type="AlphaFoldDB" id="A0A1G7TCX2"/>
<feature type="transmembrane region" description="Helical" evidence="3">
    <location>
        <begin position="260"/>
        <end position="279"/>
    </location>
</feature>
<sequence length="303" mass="34394">MFYLFLATVCSATIALVFKYANNVNANRYLVTSANYFTAFIISLFMIWSKDLLIGIEKTKGFLTEFSYLLTQETYTFSAYASLIWAIIVGSIAGLFFFSSFIYYQKSIRENGVSISGTFSKLGILIPMLFSILIWKEFPTIVQWIGIVLSILSILIVNLSSNSLDKLDIKPSIILLFLLNGMAEFSNKIYQNYGLMEYKEVFLLFVFLIAFLMSLFFIIREKVLFNRKDILIGFAVGLPNLFSSYFLIQSLETVKTSVAFPIFSVGSIVFINLGGYFIFKEKIARKNQLAIGLIIIALVLMNI</sequence>
<dbReference type="GO" id="GO:0016020">
    <property type="term" value="C:membrane"/>
    <property type="evidence" value="ECO:0007669"/>
    <property type="project" value="InterPro"/>
</dbReference>
<feature type="domain" description="EamA" evidence="4">
    <location>
        <begin position="202"/>
        <end position="302"/>
    </location>
</feature>
<keyword evidence="3" id="KW-0812">Transmembrane</keyword>
<dbReference type="InterPro" id="IPR037185">
    <property type="entry name" value="EmrE-like"/>
</dbReference>
<feature type="transmembrane region" description="Helical" evidence="3">
    <location>
        <begin position="231"/>
        <end position="248"/>
    </location>
</feature>
<evidence type="ECO:0000313" key="6">
    <source>
        <dbReference type="Proteomes" id="UP000199708"/>
    </source>
</evidence>
<dbReference type="InterPro" id="IPR000620">
    <property type="entry name" value="EamA_dom"/>
</dbReference>
<evidence type="ECO:0000256" key="1">
    <source>
        <dbReference type="ARBA" id="ARBA00004127"/>
    </source>
</evidence>